<feature type="domain" description="Glycosyl hydrolase family 36 C-terminal" evidence="8">
    <location>
        <begin position="615"/>
        <end position="692"/>
    </location>
</feature>
<dbReference type="PIRSF" id="PIRSF005536">
    <property type="entry name" value="Agal"/>
    <property type="match status" value="1"/>
</dbReference>
<dbReference type="Gene3D" id="2.60.40.1180">
    <property type="entry name" value="Golgi alpha-mannosidase II"/>
    <property type="match status" value="1"/>
</dbReference>
<reference evidence="10 11" key="1">
    <citation type="submission" date="2019-11" db="EMBL/GenBank/DDBJ databases">
        <title>Agromyces kandeliae sp. nov., isolated from mangrove soil.</title>
        <authorList>
            <person name="Wang R."/>
        </authorList>
    </citation>
    <scope>NUCLEOTIDE SEQUENCE [LARGE SCALE GENOMIC DNA]</scope>
    <source>
        <strain evidence="10 11">Q22</strain>
    </source>
</reference>
<comment type="similarity">
    <text evidence="5">Belongs to the glycosyl hydrolase.</text>
</comment>
<dbReference type="GO" id="GO:0004557">
    <property type="term" value="F:alpha-galactosidase activity"/>
    <property type="evidence" value="ECO:0007669"/>
    <property type="project" value="UniProtKB-UniRule"/>
</dbReference>
<evidence type="ECO:0000256" key="3">
    <source>
        <dbReference type="ARBA" id="ARBA00022801"/>
    </source>
</evidence>
<evidence type="ECO:0000256" key="6">
    <source>
        <dbReference type="PIRSR" id="PIRSR005536-1"/>
    </source>
</evidence>
<dbReference type="Gene3D" id="3.20.20.70">
    <property type="entry name" value="Aldolase class I"/>
    <property type="match status" value="1"/>
</dbReference>
<dbReference type="Gene3D" id="2.70.98.60">
    <property type="entry name" value="alpha-galactosidase from lactobacil brevis"/>
    <property type="match status" value="1"/>
</dbReference>
<dbReference type="PANTHER" id="PTHR43053:SF3">
    <property type="entry name" value="ALPHA-GALACTOSIDASE C-RELATED"/>
    <property type="match status" value="1"/>
</dbReference>
<evidence type="ECO:0000256" key="7">
    <source>
        <dbReference type="SAM" id="MobiDB-lite"/>
    </source>
</evidence>
<sequence>MLRSAPIHLRNGGTSVVLDPARSALPTIVHWGADLGAASTDDLAAMALAALPQRVSGGLDHPAPLTVIPQESSGWLGTPGLAGHRGGRVFSTKLVTEAIEVDGASAEIRATDASAGLAATVEMHVTDAGLLRQRITLENLAPEAYALTALTPTFPVPLDADELLDTTGRHLRERSPQRHAFTIGTHLRESRRGRPGADASLLLAAGRTGFGFERGLVFAVHTAWSGNHRLLAERTPTGEAFLAAGELLVPGEIELAEGESYTTPWAIGSWGDGLNELSKRFHDELRARPQHPRRPRPVTLNTWEAVYFDHDLDTLSALADRAARVGVERFVLDDGWFRGRRDDTAGLGDWCVDADVWPDGLGPLIDRVRGLGMEFGLWVEPEMVNLDSDLAREHPDWILRGRDELPVPARQQHVLDLANPEAWQYLLDRLDALLAEYDIAYLKWDHNRDLLEAGAADTGRPRVHENVLALYRLLAALKRRHPGLEIESCASGGARVDLGILEHTDRIWTSDTLDPIERLQIQKYTGLLVPAEMMGAHLTSPDVHSTGRSVSLGLSAGVALLGHLGIEWNLTDLDDDGLDAVAAWVAHHTRHRDLIHSGALVHGDTTDAATDVRGVVARDGASAIFTFTQVTTGVTHPPGRFTLPGLDPDRRYTVRVAAGSPDDGPGQSPLPWAEHPTTLTGRQLGTVGLQAPVLFPAQLVLLELTPPDRTDPTPAPHGPTEPTTSRKEALT</sequence>
<evidence type="ECO:0000256" key="1">
    <source>
        <dbReference type="ARBA" id="ARBA00001255"/>
    </source>
</evidence>
<dbReference type="InterPro" id="IPR050985">
    <property type="entry name" value="Alpha-glycosidase_related"/>
</dbReference>
<dbReference type="PROSITE" id="PS00512">
    <property type="entry name" value="ALPHA_GALACTOSIDASE"/>
    <property type="match status" value="1"/>
</dbReference>
<evidence type="ECO:0000259" key="8">
    <source>
        <dbReference type="Pfam" id="PF16874"/>
    </source>
</evidence>
<dbReference type="Pfam" id="PF02065">
    <property type="entry name" value="Melibiase"/>
    <property type="match status" value="1"/>
</dbReference>
<dbReference type="Proteomes" id="UP000476511">
    <property type="component" value="Unassembled WGS sequence"/>
</dbReference>
<dbReference type="InterPro" id="IPR017853">
    <property type="entry name" value="GH"/>
</dbReference>
<feature type="region of interest" description="Disordered" evidence="7">
    <location>
        <begin position="705"/>
        <end position="731"/>
    </location>
</feature>
<dbReference type="Pfam" id="PF16875">
    <property type="entry name" value="Glyco_hydro_36N"/>
    <property type="match status" value="1"/>
</dbReference>
<dbReference type="InterPro" id="IPR031704">
    <property type="entry name" value="Glyco_hydro_36_N"/>
</dbReference>
<dbReference type="Pfam" id="PF16874">
    <property type="entry name" value="Glyco_hydro_36C"/>
    <property type="match status" value="1"/>
</dbReference>
<dbReference type="SUPFAM" id="SSF51445">
    <property type="entry name" value="(Trans)glycosidases"/>
    <property type="match status" value="1"/>
</dbReference>
<evidence type="ECO:0000256" key="2">
    <source>
        <dbReference type="ARBA" id="ARBA00012755"/>
    </source>
</evidence>
<dbReference type="RefSeq" id="WP_154345615.1">
    <property type="nucleotide sequence ID" value="NZ_WKJD01000009.1"/>
</dbReference>
<dbReference type="AlphaFoldDB" id="A0A6L5R1H0"/>
<comment type="catalytic activity">
    <reaction evidence="1 5">
        <text>Hydrolysis of terminal, non-reducing alpha-D-galactose residues in alpha-D-galactosides, including galactose oligosaccharides, galactomannans and galactolipids.</text>
        <dbReference type="EC" id="3.2.1.22"/>
    </reaction>
</comment>
<dbReference type="InterPro" id="IPR013780">
    <property type="entry name" value="Glyco_hydro_b"/>
</dbReference>
<dbReference type="EMBL" id="WKJD01000009">
    <property type="protein sequence ID" value="MRX43298.1"/>
    <property type="molecule type" value="Genomic_DNA"/>
</dbReference>
<evidence type="ECO:0000259" key="9">
    <source>
        <dbReference type="Pfam" id="PF16875"/>
    </source>
</evidence>
<evidence type="ECO:0000256" key="4">
    <source>
        <dbReference type="ARBA" id="ARBA00023295"/>
    </source>
</evidence>
<comment type="caution">
    <text evidence="10">The sequence shown here is derived from an EMBL/GenBank/DDBJ whole genome shotgun (WGS) entry which is preliminary data.</text>
</comment>
<feature type="active site" description="Proton donor" evidence="6">
    <location>
        <position position="511"/>
    </location>
</feature>
<name>A0A6L5R1H0_9MICO</name>
<dbReference type="PRINTS" id="PR00743">
    <property type="entry name" value="GLHYDRLASE36"/>
</dbReference>
<dbReference type="GO" id="GO:0016052">
    <property type="term" value="P:carbohydrate catabolic process"/>
    <property type="evidence" value="ECO:0007669"/>
    <property type="project" value="InterPro"/>
</dbReference>
<evidence type="ECO:0000256" key="5">
    <source>
        <dbReference type="PIRNR" id="PIRNR005536"/>
    </source>
</evidence>
<keyword evidence="11" id="KW-1185">Reference proteome</keyword>
<keyword evidence="3 5" id="KW-0378">Hydrolase</keyword>
<dbReference type="FunFam" id="3.20.20.70:FF:000118">
    <property type="entry name" value="Alpha-galactosidase"/>
    <property type="match status" value="1"/>
</dbReference>
<dbReference type="InterPro" id="IPR038417">
    <property type="entry name" value="Alpga-gal_N_sf"/>
</dbReference>
<evidence type="ECO:0000313" key="10">
    <source>
        <dbReference type="EMBL" id="MRX43298.1"/>
    </source>
</evidence>
<keyword evidence="4 5" id="KW-0326">Glycosidase</keyword>
<protein>
    <recommendedName>
        <fullName evidence="2 5">Alpha-galactosidase</fullName>
        <ecNumber evidence="2 5">3.2.1.22</ecNumber>
    </recommendedName>
</protein>
<organism evidence="10 11">
    <name type="scientific">Agromyces kandeliae</name>
    <dbReference type="NCBI Taxonomy" id="2666141"/>
    <lineage>
        <taxon>Bacteria</taxon>
        <taxon>Bacillati</taxon>
        <taxon>Actinomycetota</taxon>
        <taxon>Actinomycetes</taxon>
        <taxon>Micrococcales</taxon>
        <taxon>Microbacteriaceae</taxon>
        <taxon>Agromyces</taxon>
    </lineage>
</organism>
<feature type="domain" description="Glycosyl hydrolase family 36 N-terminal" evidence="9">
    <location>
        <begin position="25"/>
        <end position="256"/>
    </location>
</feature>
<dbReference type="PANTHER" id="PTHR43053">
    <property type="entry name" value="GLYCOSIDASE FAMILY 31"/>
    <property type="match status" value="1"/>
</dbReference>
<dbReference type="InterPro" id="IPR013785">
    <property type="entry name" value="Aldolase_TIM"/>
</dbReference>
<feature type="region of interest" description="Disordered" evidence="7">
    <location>
        <begin position="657"/>
        <end position="676"/>
    </location>
</feature>
<dbReference type="InterPro" id="IPR000111">
    <property type="entry name" value="Glyco_hydro_27/36_CS"/>
</dbReference>
<gene>
    <name evidence="10" type="ORF">GJR97_06110</name>
</gene>
<evidence type="ECO:0000313" key="11">
    <source>
        <dbReference type="Proteomes" id="UP000476511"/>
    </source>
</evidence>
<accession>A0A6L5R1H0</accession>
<feature type="active site" description="Nucleophile" evidence="6">
    <location>
        <position position="445"/>
    </location>
</feature>
<dbReference type="CDD" id="cd14791">
    <property type="entry name" value="GH36"/>
    <property type="match status" value="1"/>
</dbReference>
<dbReference type="InterPro" id="IPR031705">
    <property type="entry name" value="Glyco_hydro_36_C"/>
</dbReference>
<dbReference type="InterPro" id="IPR002252">
    <property type="entry name" value="Glyco_hydro_36"/>
</dbReference>
<proteinExistence type="inferred from homology"/>
<dbReference type="EC" id="3.2.1.22" evidence="2 5"/>